<feature type="compositionally biased region" description="Basic and acidic residues" evidence="1">
    <location>
        <begin position="1"/>
        <end position="15"/>
    </location>
</feature>
<accession>A0A5J4WLS3</accession>
<feature type="compositionally biased region" description="Basic and acidic residues" evidence="1">
    <location>
        <begin position="130"/>
        <end position="139"/>
    </location>
</feature>
<protein>
    <submittedName>
        <fullName evidence="2">Uncharacterized protein</fullName>
    </submittedName>
</protein>
<comment type="caution">
    <text evidence="2">The sequence shown here is derived from an EMBL/GenBank/DDBJ whole genome shotgun (WGS) entry which is preliminary data.</text>
</comment>
<reference evidence="2 3" key="1">
    <citation type="submission" date="2019-03" db="EMBL/GenBank/DDBJ databases">
        <title>Single cell metagenomics reveals metabolic interactions within the superorganism composed of flagellate Streblomastix strix and complex community of Bacteroidetes bacteria on its surface.</title>
        <authorList>
            <person name="Treitli S.C."/>
            <person name="Kolisko M."/>
            <person name="Husnik F."/>
            <person name="Keeling P."/>
            <person name="Hampl V."/>
        </authorList>
    </citation>
    <scope>NUCLEOTIDE SEQUENCE [LARGE SCALE GENOMIC DNA]</scope>
    <source>
        <strain evidence="2">ST1C</strain>
    </source>
</reference>
<gene>
    <name evidence="2" type="ORF">EZS28_008446</name>
</gene>
<name>A0A5J4WLS3_9EUKA</name>
<feature type="region of interest" description="Disordered" evidence="1">
    <location>
        <begin position="130"/>
        <end position="149"/>
    </location>
</feature>
<dbReference type="Proteomes" id="UP000324800">
    <property type="component" value="Unassembled WGS sequence"/>
</dbReference>
<evidence type="ECO:0000313" key="2">
    <source>
        <dbReference type="EMBL" id="KAA6396027.1"/>
    </source>
</evidence>
<organism evidence="2 3">
    <name type="scientific">Streblomastix strix</name>
    <dbReference type="NCBI Taxonomy" id="222440"/>
    <lineage>
        <taxon>Eukaryota</taxon>
        <taxon>Metamonada</taxon>
        <taxon>Preaxostyla</taxon>
        <taxon>Oxymonadida</taxon>
        <taxon>Streblomastigidae</taxon>
        <taxon>Streblomastix</taxon>
    </lineage>
</organism>
<feature type="region of interest" description="Disordered" evidence="1">
    <location>
        <begin position="1"/>
        <end position="30"/>
    </location>
</feature>
<dbReference type="AlphaFoldDB" id="A0A5J4WLS3"/>
<proteinExistence type="predicted"/>
<evidence type="ECO:0000313" key="3">
    <source>
        <dbReference type="Proteomes" id="UP000324800"/>
    </source>
</evidence>
<sequence>MEEEQKGAQNRMEKDESSEDDDDLFGCPGGDQCDLNLSPVQGGLQIIELLAAVEIDRSERQNTEKYSAYLERPRQCAQSRNPKIQDRVQGKPRSTLEFIQDNLVRTGRRRYNPDLELFRQLLESNVCDPKKERRLKEDPGQSNSKQRIENRVFQVGRNNSHSKKLQYPTIGQKQQTCIKLSTTLEQQKRCDRIYALASMVTPIATKECRLEFQRPREPLLNASNQQFLKPGSDSAQESSSIQTIF</sequence>
<dbReference type="EMBL" id="SNRW01001535">
    <property type="protein sequence ID" value="KAA6396027.1"/>
    <property type="molecule type" value="Genomic_DNA"/>
</dbReference>
<feature type="region of interest" description="Disordered" evidence="1">
    <location>
        <begin position="223"/>
        <end position="245"/>
    </location>
</feature>
<evidence type="ECO:0000256" key="1">
    <source>
        <dbReference type="SAM" id="MobiDB-lite"/>
    </source>
</evidence>